<name>A0A8H4BFL1_MUCCL</name>
<accession>A0A8H4BFL1</accession>
<keyword evidence="2" id="KW-0496">Mitochondrion</keyword>
<dbReference type="GO" id="GO:0005743">
    <property type="term" value="C:mitochondrial inner membrane"/>
    <property type="evidence" value="ECO:0007669"/>
    <property type="project" value="UniProtKB-SubCell"/>
</dbReference>
<dbReference type="PANTHER" id="PTHR12910:SF2">
    <property type="entry name" value="NADH DEHYDROGENASE [UBIQUINONE] 1 ALPHA SUBCOMPLEX SUBUNIT 12"/>
    <property type="match status" value="1"/>
</dbReference>
<keyword evidence="2" id="KW-0249">Electron transport</keyword>
<dbReference type="Pfam" id="PF20180">
    <property type="entry name" value="UQCC2_CBP6"/>
    <property type="match status" value="1"/>
</dbReference>
<gene>
    <name evidence="3" type="ORF">FB192DRAFT_1328837</name>
</gene>
<keyword evidence="2" id="KW-0679">Respiratory chain</keyword>
<dbReference type="PANTHER" id="PTHR12910">
    <property type="entry name" value="NADH-UBIQUINONE OXIDOREDUCTASE SUBUNIT B17.2"/>
    <property type="match status" value="1"/>
</dbReference>
<comment type="caution">
    <text evidence="3">The sequence shown here is derived from an EMBL/GenBank/DDBJ whole genome shotgun (WGS) entry which is preliminary data.</text>
</comment>
<dbReference type="GO" id="GO:0045271">
    <property type="term" value="C:respiratory chain complex I"/>
    <property type="evidence" value="ECO:0007669"/>
    <property type="project" value="InterPro"/>
</dbReference>
<protein>
    <recommendedName>
        <fullName evidence="2">NADH dehydrogenase [ubiquinone] 1 alpha subcomplex subunit</fullName>
    </recommendedName>
</protein>
<evidence type="ECO:0000313" key="3">
    <source>
        <dbReference type="EMBL" id="KAF1801141.1"/>
    </source>
</evidence>
<keyword evidence="2" id="KW-0472">Membrane</keyword>
<keyword evidence="2" id="KW-0999">Mitochondrion inner membrane</keyword>
<comment type="function">
    <text evidence="2">Accessory subunit of the mitochondrial membrane respiratory chain NADH dehydrogenase (Complex I), that is believed not to be involved in catalysis. Complex I functions in the transfer of electrons from NADH to the respiratory chain. The immediate electron acceptor for the enzyme is believed to be ubiquinone.</text>
</comment>
<dbReference type="InterPro" id="IPR007763">
    <property type="entry name" value="NDUFA12"/>
</dbReference>
<evidence type="ECO:0000256" key="2">
    <source>
        <dbReference type="RuleBase" id="RU363103"/>
    </source>
</evidence>
<keyword evidence="2" id="KW-0813">Transport</keyword>
<dbReference type="GO" id="GO:0006979">
    <property type="term" value="P:response to oxidative stress"/>
    <property type="evidence" value="ECO:0007669"/>
    <property type="project" value="TreeGrafter"/>
</dbReference>
<sequence length="224" mass="25731">MSTLGRTIKNFMKVGPASYMKQLDNICDTKWGRLVGTDVNGNKYFENLDEVSGRERWVEYASNQPDSGDITPDWHMWLSRITQEPPTEMNIQPKKWWGEPIPNFSGTPKAFKTYSTTISKSYLRIVREWPSDKIRPNRGMKQILAQRVEETFRAPNTETIDIDKARKELDALESLLDNTFKEKYPISDKILTPAGNPNYYSKLVSSLEANKDGQRSALSKLFGK</sequence>
<organism evidence="3 4">
    <name type="scientific">Mucor circinelloides f. lusitanicus</name>
    <name type="common">Mucor racemosus var. lusitanicus</name>
    <dbReference type="NCBI Taxonomy" id="29924"/>
    <lineage>
        <taxon>Eukaryota</taxon>
        <taxon>Fungi</taxon>
        <taxon>Fungi incertae sedis</taxon>
        <taxon>Mucoromycota</taxon>
        <taxon>Mucoromycotina</taxon>
        <taxon>Mucoromycetes</taxon>
        <taxon>Mucorales</taxon>
        <taxon>Mucorineae</taxon>
        <taxon>Mucoraceae</taxon>
        <taxon>Mucor</taxon>
    </lineage>
</organism>
<dbReference type="Proteomes" id="UP000469890">
    <property type="component" value="Unassembled WGS sequence"/>
</dbReference>
<dbReference type="EMBL" id="JAAECE010000005">
    <property type="protein sequence ID" value="KAF1801141.1"/>
    <property type="molecule type" value="Genomic_DNA"/>
</dbReference>
<comment type="similarity">
    <text evidence="1 2">Belongs to the complex I NDUFA12 subunit family.</text>
</comment>
<keyword evidence="3" id="KW-0830">Ubiquinone</keyword>
<dbReference type="AlphaFoldDB" id="A0A8H4BFL1"/>
<proteinExistence type="inferred from homology"/>
<evidence type="ECO:0000256" key="1">
    <source>
        <dbReference type="ARBA" id="ARBA00007355"/>
    </source>
</evidence>
<evidence type="ECO:0000313" key="4">
    <source>
        <dbReference type="Proteomes" id="UP000469890"/>
    </source>
</evidence>
<comment type="subcellular location">
    <subcellularLocation>
        <location evidence="2">Mitochondrion inner membrane</location>
        <topology evidence="2">Peripheral membrane protein</topology>
        <orientation evidence="2">Matrix side</orientation>
    </subcellularLocation>
</comment>
<reference evidence="3 4" key="1">
    <citation type="submission" date="2019-09" db="EMBL/GenBank/DDBJ databases">
        <authorList>
            <consortium name="DOE Joint Genome Institute"/>
            <person name="Mondo S.J."/>
            <person name="Navarro-Mendoza M.I."/>
            <person name="Perez-Arques C."/>
            <person name="Panchal S."/>
            <person name="Nicolas F.E."/>
            <person name="Ganguly P."/>
            <person name="Pangilinan J."/>
            <person name="Grigoriev I."/>
            <person name="Heitman J."/>
            <person name="Sanya K."/>
            <person name="Garre V."/>
        </authorList>
    </citation>
    <scope>NUCLEOTIDE SEQUENCE [LARGE SCALE GENOMIC DNA]</scope>
    <source>
        <strain evidence="3 4">MU402</strain>
    </source>
</reference>